<evidence type="ECO:0000256" key="4">
    <source>
        <dbReference type="ARBA" id="ARBA00003889"/>
    </source>
</evidence>
<dbReference type="InterPro" id="IPR003203">
    <property type="entry name" value="CobU/CobP"/>
</dbReference>
<protein>
    <recommendedName>
        <fullName evidence="16">Adenosylcobinamide kinase</fullName>
        <ecNumber evidence="8">2.7.1.156</ecNumber>
        <ecNumber evidence="9">2.7.7.62</ecNumber>
    </recommendedName>
    <alternativeName>
        <fullName evidence="17">Adenosylcobinamide-phosphate guanylyltransferase</fullName>
    </alternativeName>
</protein>
<evidence type="ECO:0000256" key="11">
    <source>
        <dbReference type="ARBA" id="ARBA00022679"/>
    </source>
</evidence>
<comment type="catalytic activity">
    <reaction evidence="2">
        <text>adenosylcob(III)inamide phosphate + GTP + H(+) = adenosylcob(III)inamide-GDP + diphosphate</text>
        <dbReference type="Rhea" id="RHEA:22712"/>
        <dbReference type="ChEBI" id="CHEBI:15378"/>
        <dbReference type="ChEBI" id="CHEBI:33019"/>
        <dbReference type="ChEBI" id="CHEBI:37565"/>
        <dbReference type="ChEBI" id="CHEBI:58502"/>
        <dbReference type="ChEBI" id="CHEBI:60487"/>
        <dbReference type="EC" id="2.7.7.62"/>
    </reaction>
</comment>
<feature type="binding site" evidence="19">
    <location>
        <begin position="28"/>
        <end position="30"/>
    </location>
    <ligand>
        <name>GTP</name>
        <dbReference type="ChEBI" id="CHEBI:37565"/>
    </ligand>
</feature>
<dbReference type="UniPathway" id="UPA00148">
    <property type="reaction ID" value="UER00236"/>
</dbReference>
<dbReference type="EC" id="2.7.7.62" evidence="9"/>
<dbReference type="STRING" id="1855283.SAMN05216382_0323"/>
<evidence type="ECO:0000256" key="10">
    <source>
        <dbReference type="ARBA" id="ARBA00022573"/>
    </source>
</evidence>
<keyword evidence="10" id="KW-0169">Cobalamin biosynthesis</keyword>
<keyword evidence="21" id="KW-1185">Reference proteome</keyword>
<evidence type="ECO:0000256" key="2">
    <source>
        <dbReference type="ARBA" id="ARBA00000711"/>
    </source>
</evidence>
<evidence type="ECO:0000256" key="6">
    <source>
        <dbReference type="ARBA" id="ARBA00005159"/>
    </source>
</evidence>
<evidence type="ECO:0000256" key="12">
    <source>
        <dbReference type="ARBA" id="ARBA00022741"/>
    </source>
</evidence>
<name>A0A1H7GUE4_9SPHN</name>
<evidence type="ECO:0000256" key="19">
    <source>
        <dbReference type="PIRSR" id="PIRSR006135-2"/>
    </source>
</evidence>
<dbReference type="NCBIfam" id="NF004469">
    <property type="entry name" value="PRK05800.1"/>
    <property type="match status" value="1"/>
</dbReference>
<sequence length="164" mass="17299">MLGGARSGKSRHAQAIAEACAGERVFVATAQAFDGEMAERIALHQRDRDASWRTIEEPVDLPGVIAAVAGGGRVLLVDCLTLWLSNLLLAEADLDAASDALVDAIQRAEANIVFVSNEVGFGIVPDNALARRFRDAAGRLNQRVAAACDVVELVVAGLPLRIKG</sequence>
<dbReference type="PANTHER" id="PTHR34848:SF1">
    <property type="entry name" value="BIFUNCTIONAL ADENOSYLCOBALAMIN BIOSYNTHESIS PROTEIN COBU"/>
    <property type="match status" value="1"/>
</dbReference>
<keyword evidence="11 20" id="KW-0808">Transferase</keyword>
<keyword evidence="14" id="KW-0067">ATP-binding</keyword>
<reference evidence="21" key="1">
    <citation type="submission" date="2016-10" db="EMBL/GenBank/DDBJ databases">
        <authorList>
            <person name="Varghese N."/>
            <person name="Submissions S."/>
        </authorList>
    </citation>
    <scope>NUCLEOTIDE SEQUENCE [LARGE SCALE GENOMIC DNA]</scope>
    <source>
        <strain evidence="21">JS21-1</strain>
    </source>
</reference>
<dbReference type="EC" id="2.7.1.156" evidence="8"/>
<feature type="binding site" evidence="19">
    <location>
        <begin position="3"/>
        <end position="10"/>
    </location>
    <ligand>
        <name>GTP</name>
        <dbReference type="ChEBI" id="CHEBI:37565"/>
    </ligand>
</feature>
<dbReference type="CDD" id="cd00544">
    <property type="entry name" value="CobU"/>
    <property type="match status" value="1"/>
</dbReference>
<evidence type="ECO:0000256" key="16">
    <source>
        <dbReference type="ARBA" id="ARBA00029570"/>
    </source>
</evidence>
<evidence type="ECO:0000256" key="7">
    <source>
        <dbReference type="ARBA" id="ARBA00007490"/>
    </source>
</evidence>
<comment type="catalytic activity">
    <reaction evidence="1">
        <text>adenosylcob(III)inamide + ATP = adenosylcob(III)inamide phosphate + ADP + H(+)</text>
        <dbReference type="Rhea" id="RHEA:15769"/>
        <dbReference type="ChEBI" id="CHEBI:2480"/>
        <dbReference type="ChEBI" id="CHEBI:15378"/>
        <dbReference type="ChEBI" id="CHEBI:30616"/>
        <dbReference type="ChEBI" id="CHEBI:58502"/>
        <dbReference type="ChEBI" id="CHEBI:456216"/>
        <dbReference type="EC" id="2.7.1.156"/>
    </reaction>
</comment>
<evidence type="ECO:0000313" key="20">
    <source>
        <dbReference type="EMBL" id="SEK39495.1"/>
    </source>
</evidence>
<dbReference type="AlphaFoldDB" id="A0A1H7GUE4"/>
<dbReference type="GO" id="GO:0005524">
    <property type="term" value="F:ATP binding"/>
    <property type="evidence" value="ECO:0007669"/>
    <property type="project" value="UniProtKB-KW"/>
</dbReference>
<evidence type="ECO:0000256" key="13">
    <source>
        <dbReference type="ARBA" id="ARBA00022777"/>
    </source>
</evidence>
<evidence type="ECO:0000256" key="18">
    <source>
        <dbReference type="PIRSR" id="PIRSR006135-1"/>
    </source>
</evidence>
<keyword evidence="15 19" id="KW-0342">GTP-binding</keyword>
<keyword evidence="12 19" id="KW-0547">Nucleotide-binding</keyword>
<comment type="similarity">
    <text evidence="7">Belongs to the CobU/CobP family.</text>
</comment>
<evidence type="ECO:0000256" key="15">
    <source>
        <dbReference type="ARBA" id="ARBA00023134"/>
    </source>
</evidence>
<comment type="pathway">
    <text evidence="5">Cofactor biosynthesis; adenosylcobalamin biosynthesis; adenosylcobalamin from cob(II)yrinate a,c-diamide: step 6/7.</text>
</comment>
<feature type="binding site" evidence="19">
    <location>
        <position position="78"/>
    </location>
    <ligand>
        <name>GTP</name>
        <dbReference type="ChEBI" id="CHEBI:37565"/>
    </ligand>
</feature>
<comment type="catalytic activity">
    <reaction evidence="3">
        <text>adenosylcob(III)inamide + GTP = adenosylcob(III)inamide phosphate + GDP + H(+)</text>
        <dbReference type="Rhea" id="RHEA:15765"/>
        <dbReference type="ChEBI" id="CHEBI:2480"/>
        <dbReference type="ChEBI" id="CHEBI:15378"/>
        <dbReference type="ChEBI" id="CHEBI:37565"/>
        <dbReference type="ChEBI" id="CHEBI:58189"/>
        <dbReference type="ChEBI" id="CHEBI:58502"/>
        <dbReference type="EC" id="2.7.1.156"/>
    </reaction>
</comment>
<organism evidence="20 21">
    <name type="scientific">Sphingomonas palmae</name>
    <dbReference type="NCBI Taxonomy" id="1855283"/>
    <lineage>
        <taxon>Bacteria</taxon>
        <taxon>Pseudomonadati</taxon>
        <taxon>Pseudomonadota</taxon>
        <taxon>Alphaproteobacteria</taxon>
        <taxon>Sphingomonadales</taxon>
        <taxon>Sphingomonadaceae</taxon>
        <taxon>Sphingomonas</taxon>
    </lineage>
</organism>
<comment type="pathway">
    <text evidence="6">Cofactor biosynthesis; adenosylcobalamin biosynthesis; adenosylcobalamin from cob(II)yrinate a,c-diamide: step 5/7.</text>
</comment>
<evidence type="ECO:0000256" key="14">
    <source>
        <dbReference type="ARBA" id="ARBA00022840"/>
    </source>
</evidence>
<evidence type="ECO:0000256" key="5">
    <source>
        <dbReference type="ARBA" id="ARBA00004692"/>
    </source>
</evidence>
<dbReference type="GO" id="GO:0008820">
    <property type="term" value="F:cobinamide phosphate guanylyltransferase activity"/>
    <property type="evidence" value="ECO:0007669"/>
    <property type="project" value="UniProtKB-EC"/>
</dbReference>
<dbReference type="InterPro" id="IPR027417">
    <property type="entry name" value="P-loop_NTPase"/>
</dbReference>
<dbReference type="SUPFAM" id="SSF52540">
    <property type="entry name" value="P-loop containing nucleoside triphosphate hydrolases"/>
    <property type="match status" value="1"/>
</dbReference>
<dbReference type="GO" id="GO:0005525">
    <property type="term" value="F:GTP binding"/>
    <property type="evidence" value="ECO:0007669"/>
    <property type="project" value="UniProtKB-KW"/>
</dbReference>
<evidence type="ECO:0000313" key="21">
    <source>
        <dbReference type="Proteomes" id="UP000199214"/>
    </source>
</evidence>
<dbReference type="PIRSF" id="PIRSF006135">
    <property type="entry name" value="CobU"/>
    <property type="match status" value="1"/>
</dbReference>
<evidence type="ECO:0000256" key="8">
    <source>
        <dbReference type="ARBA" id="ARBA00012016"/>
    </source>
</evidence>
<gene>
    <name evidence="20" type="ORF">SAMN05216382_0323</name>
</gene>
<dbReference type="Gene3D" id="3.40.50.300">
    <property type="entry name" value="P-loop containing nucleotide triphosphate hydrolases"/>
    <property type="match status" value="1"/>
</dbReference>
<comment type="function">
    <text evidence="4">Catalyzes ATP-dependent phosphorylation of adenosylcobinamide and addition of GMP to adenosylcobinamide phosphate.</text>
</comment>
<feature type="active site" description="GMP-histidine intermediate" evidence="18">
    <location>
        <position position="44"/>
    </location>
</feature>
<proteinExistence type="inferred from homology"/>
<dbReference type="Proteomes" id="UP000199214">
    <property type="component" value="Unassembled WGS sequence"/>
</dbReference>
<accession>A0A1H7GUE4</accession>
<evidence type="ECO:0000256" key="17">
    <source>
        <dbReference type="ARBA" id="ARBA00030571"/>
    </source>
</evidence>
<keyword evidence="20" id="KW-0548">Nucleotidyltransferase</keyword>
<evidence type="ECO:0000256" key="9">
    <source>
        <dbReference type="ARBA" id="ARBA00012523"/>
    </source>
</evidence>
<keyword evidence="13 20" id="KW-0418">Kinase</keyword>
<evidence type="ECO:0000256" key="3">
    <source>
        <dbReference type="ARBA" id="ARBA00001522"/>
    </source>
</evidence>
<dbReference type="EMBL" id="FNZZ01000001">
    <property type="protein sequence ID" value="SEK39495.1"/>
    <property type="molecule type" value="Genomic_DNA"/>
</dbReference>
<feature type="binding site" evidence="19">
    <location>
        <position position="56"/>
    </location>
    <ligand>
        <name>GTP</name>
        <dbReference type="ChEBI" id="CHEBI:37565"/>
    </ligand>
</feature>
<dbReference type="Pfam" id="PF02283">
    <property type="entry name" value="CobU"/>
    <property type="match status" value="1"/>
</dbReference>
<dbReference type="GO" id="GO:0043752">
    <property type="term" value="F:adenosylcobinamide kinase activity"/>
    <property type="evidence" value="ECO:0007669"/>
    <property type="project" value="UniProtKB-EC"/>
</dbReference>
<dbReference type="GO" id="GO:0009236">
    <property type="term" value="P:cobalamin biosynthetic process"/>
    <property type="evidence" value="ECO:0007669"/>
    <property type="project" value="UniProtKB-UniPathway"/>
</dbReference>
<evidence type="ECO:0000256" key="1">
    <source>
        <dbReference type="ARBA" id="ARBA00000312"/>
    </source>
</evidence>
<dbReference type="PANTHER" id="PTHR34848">
    <property type="match status" value="1"/>
</dbReference>